<organism evidence="1 2">
    <name type="scientific">Colocasia esculenta</name>
    <name type="common">Wild taro</name>
    <name type="synonym">Arum esculentum</name>
    <dbReference type="NCBI Taxonomy" id="4460"/>
    <lineage>
        <taxon>Eukaryota</taxon>
        <taxon>Viridiplantae</taxon>
        <taxon>Streptophyta</taxon>
        <taxon>Embryophyta</taxon>
        <taxon>Tracheophyta</taxon>
        <taxon>Spermatophyta</taxon>
        <taxon>Magnoliopsida</taxon>
        <taxon>Liliopsida</taxon>
        <taxon>Araceae</taxon>
        <taxon>Aroideae</taxon>
        <taxon>Colocasieae</taxon>
        <taxon>Colocasia</taxon>
    </lineage>
</organism>
<dbReference type="AlphaFoldDB" id="A0A843VX02"/>
<evidence type="ECO:0000313" key="1">
    <source>
        <dbReference type="EMBL" id="MQM01912.1"/>
    </source>
</evidence>
<protein>
    <submittedName>
        <fullName evidence="1">Uncharacterized protein</fullName>
    </submittedName>
</protein>
<dbReference type="Proteomes" id="UP000652761">
    <property type="component" value="Unassembled WGS sequence"/>
</dbReference>
<sequence length="62" mass="6745">MLAVVLGWSVGYEDLPFPFLAGSLRDVEGTLLAAEDWEFGRQFPVSGYRQATLVLSTGTPVL</sequence>
<keyword evidence="2" id="KW-1185">Reference proteome</keyword>
<reference evidence="1" key="1">
    <citation type="submission" date="2017-07" db="EMBL/GenBank/DDBJ databases">
        <title>Taro Niue Genome Assembly and Annotation.</title>
        <authorList>
            <person name="Atibalentja N."/>
            <person name="Keating K."/>
            <person name="Fields C.J."/>
        </authorList>
    </citation>
    <scope>NUCLEOTIDE SEQUENCE</scope>
    <source>
        <strain evidence="1">Niue_2</strain>
        <tissue evidence="1">Leaf</tissue>
    </source>
</reference>
<comment type="caution">
    <text evidence="1">The sequence shown here is derived from an EMBL/GenBank/DDBJ whole genome shotgun (WGS) entry which is preliminary data.</text>
</comment>
<dbReference type="EMBL" id="NMUH01002756">
    <property type="protein sequence ID" value="MQM01912.1"/>
    <property type="molecule type" value="Genomic_DNA"/>
</dbReference>
<feature type="non-terminal residue" evidence="1">
    <location>
        <position position="1"/>
    </location>
</feature>
<name>A0A843VX02_COLES</name>
<accession>A0A843VX02</accession>
<gene>
    <name evidence="1" type="ORF">Taro_034672</name>
</gene>
<proteinExistence type="predicted"/>
<evidence type="ECO:0000313" key="2">
    <source>
        <dbReference type="Proteomes" id="UP000652761"/>
    </source>
</evidence>